<proteinExistence type="inferred from homology"/>
<dbReference type="InterPro" id="IPR002136">
    <property type="entry name" value="Ribosomal_uL4"/>
</dbReference>
<dbReference type="NCBIfam" id="TIGR03953">
    <property type="entry name" value="rplD_bact"/>
    <property type="match status" value="1"/>
</dbReference>
<comment type="similarity">
    <text evidence="1 5">Belongs to the universal ribosomal protein uL4 family.</text>
</comment>
<feature type="region of interest" description="Disordered" evidence="6">
    <location>
        <begin position="46"/>
        <end position="75"/>
    </location>
</feature>
<dbReference type="PANTHER" id="PTHR10746">
    <property type="entry name" value="50S RIBOSOMAL PROTEIN L4"/>
    <property type="match status" value="1"/>
</dbReference>
<comment type="function">
    <text evidence="5">One of the primary rRNA binding proteins, this protein initially binds near the 5'-end of the 23S rRNA. It is important during the early stages of 50S assembly. It makes multiple contacts with different domains of the 23S rRNA in the assembled 50S subunit and ribosome.</text>
</comment>
<comment type="caution">
    <text evidence="7">The sequence shown here is derived from an EMBL/GenBank/DDBJ whole genome shotgun (WGS) entry which is preliminary data.</text>
</comment>
<dbReference type="Pfam" id="PF00573">
    <property type="entry name" value="Ribosomal_L4"/>
    <property type="match status" value="1"/>
</dbReference>
<comment type="function">
    <text evidence="5">Forms part of the polypeptide exit tunnel.</text>
</comment>
<evidence type="ECO:0000256" key="1">
    <source>
        <dbReference type="ARBA" id="ARBA00010528"/>
    </source>
</evidence>
<evidence type="ECO:0000256" key="6">
    <source>
        <dbReference type="SAM" id="MobiDB-lite"/>
    </source>
</evidence>
<evidence type="ECO:0000313" key="7">
    <source>
        <dbReference type="EMBL" id="HHE54139.1"/>
    </source>
</evidence>
<keyword evidence="5" id="KW-0694">RNA-binding</keyword>
<dbReference type="Gene3D" id="3.40.1370.10">
    <property type="match status" value="1"/>
</dbReference>
<dbReference type="Proteomes" id="UP000886111">
    <property type="component" value="Unassembled WGS sequence"/>
</dbReference>
<dbReference type="GO" id="GO:0005840">
    <property type="term" value="C:ribosome"/>
    <property type="evidence" value="ECO:0007669"/>
    <property type="project" value="UniProtKB-KW"/>
</dbReference>
<dbReference type="SUPFAM" id="SSF52166">
    <property type="entry name" value="Ribosomal protein L4"/>
    <property type="match status" value="1"/>
</dbReference>
<dbReference type="GO" id="GO:0003735">
    <property type="term" value="F:structural constituent of ribosome"/>
    <property type="evidence" value="ECO:0007669"/>
    <property type="project" value="InterPro"/>
</dbReference>
<dbReference type="EMBL" id="DRTD01000001">
    <property type="protein sequence ID" value="HHE54139.1"/>
    <property type="molecule type" value="Genomic_DNA"/>
</dbReference>
<protein>
    <recommendedName>
        <fullName evidence="4 5">Large ribosomal subunit protein uL4</fullName>
    </recommendedName>
</protein>
<name>A0A7V5H1K9_CALAY</name>
<dbReference type="HAMAP" id="MF_01328_B">
    <property type="entry name" value="Ribosomal_uL4_B"/>
    <property type="match status" value="1"/>
</dbReference>
<organism evidence="7">
    <name type="scientific">Caldithrix abyssi</name>
    <dbReference type="NCBI Taxonomy" id="187145"/>
    <lineage>
        <taxon>Bacteria</taxon>
        <taxon>Pseudomonadati</taxon>
        <taxon>Calditrichota</taxon>
        <taxon>Calditrichia</taxon>
        <taxon>Calditrichales</taxon>
        <taxon>Calditrichaceae</taxon>
        <taxon>Caldithrix</taxon>
    </lineage>
</organism>
<dbReference type="PANTHER" id="PTHR10746:SF6">
    <property type="entry name" value="LARGE RIBOSOMAL SUBUNIT PROTEIN UL4M"/>
    <property type="match status" value="1"/>
</dbReference>
<dbReference type="GO" id="GO:0006412">
    <property type="term" value="P:translation"/>
    <property type="evidence" value="ECO:0007669"/>
    <property type="project" value="UniProtKB-UniRule"/>
</dbReference>
<comment type="subunit">
    <text evidence="5">Part of the 50S ribosomal subunit.</text>
</comment>
<dbReference type="AlphaFoldDB" id="A0A7V5H1K9"/>
<dbReference type="GO" id="GO:1990904">
    <property type="term" value="C:ribonucleoprotein complex"/>
    <property type="evidence" value="ECO:0007669"/>
    <property type="project" value="UniProtKB-KW"/>
</dbReference>
<dbReference type="InterPro" id="IPR013005">
    <property type="entry name" value="Ribosomal_uL4-like"/>
</dbReference>
<reference evidence="7" key="1">
    <citation type="journal article" date="2020" name="mSystems">
        <title>Genome- and Community-Level Interaction Insights into Carbon Utilization and Element Cycling Functions of Hydrothermarchaeota in Hydrothermal Sediment.</title>
        <authorList>
            <person name="Zhou Z."/>
            <person name="Liu Y."/>
            <person name="Xu W."/>
            <person name="Pan J."/>
            <person name="Luo Z.H."/>
            <person name="Li M."/>
        </authorList>
    </citation>
    <scope>NUCLEOTIDE SEQUENCE [LARGE SCALE GENOMIC DNA]</scope>
    <source>
        <strain evidence="7">HyVt-76</strain>
    </source>
</reference>
<dbReference type="GO" id="GO:0019843">
    <property type="term" value="F:rRNA binding"/>
    <property type="evidence" value="ECO:0007669"/>
    <property type="project" value="UniProtKB-UniRule"/>
</dbReference>
<sequence>MKVNVYGIDGQQTKTEIELDDNVFGITPNDHVIWLDVKAILANRRQGTHATKNRSAVSGGGKKPFRQKGTGRARQGTIRAPHMVGGGRVFGPQPRDYSQRVNKKVKKLARRSALSYKAKENKIMVVQDFNYEKPSTKNMVNLLKNLNLEDKKVLLCTTEYAPALIKSAANLYNVEIRESITFSTYDVLKADTVLFQEGAVKKVNEVLAQ</sequence>
<gene>
    <name evidence="5" type="primary">rplD</name>
    <name evidence="7" type="ORF">ENL21_00020</name>
</gene>
<keyword evidence="5" id="KW-0699">rRNA-binding</keyword>
<evidence type="ECO:0000256" key="5">
    <source>
        <dbReference type="HAMAP-Rule" id="MF_01328"/>
    </source>
</evidence>
<dbReference type="InterPro" id="IPR023574">
    <property type="entry name" value="Ribosomal_uL4_dom_sf"/>
</dbReference>
<keyword evidence="3 5" id="KW-0687">Ribonucleoprotein</keyword>
<evidence type="ECO:0000256" key="4">
    <source>
        <dbReference type="ARBA" id="ARBA00035244"/>
    </source>
</evidence>
<evidence type="ECO:0000256" key="2">
    <source>
        <dbReference type="ARBA" id="ARBA00022980"/>
    </source>
</evidence>
<keyword evidence="2 5" id="KW-0689">Ribosomal protein</keyword>
<accession>A0A7V5H1K9</accession>
<evidence type="ECO:0000256" key="3">
    <source>
        <dbReference type="ARBA" id="ARBA00023274"/>
    </source>
</evidence>